<evidence type="ECO:0000313" key="3">
    <source>
        <dbReference type="Proteomes" id="UP001054252"/>
    </source>
</evidence>
<feature type="region of interest" description="Disordered" evidence="1">
    <location>
        <begin position="1"/>
        <end position="66"/>
    </location>
</feature>
<dbReference type="SUPFAM" id="SSF53098">
    <property type="entry name" value="Ribonuclease H-like"/>
    <property type="match status" value="1"/>
</dbReference>
<keyword evidence="3" id="KW-1185">Reference proteome</keyword>
<dbReference type="PANTHER" id="PTHR33240:SF15">
    <property type="entry name" value="GAG-PRO-LIKE PROTEIN"/>
    <property type="match status" value="1"/>
</dbReference>
<dbReference type="SUPFAM" id="SSF50630">
    <property type="entry name" value="Acid proteases"/>
    <property type="match status" value="1"/>
</dbReference>
<feature type="compositionally biased region" description="Basic and acidic residues" evidence="1">
    <location>
        <begin position="1"/>
        <end position="12"/>
    </location>
</feature>
<dbReference type="Proteomes" id="UP001054252">
    <property type="component" value="Unassembled WGS sequence"/>
</dbReference>
<dbReference type="CDD" id="cd00303">
    <property type="entry name" value="retropepsin_like"/>
    <property type="match status" value="1"/>
</dbReference>
<feature type="compositionally biased region" description="Basic and acidic residues" evidence="1">
    <location>
        <begin position="84"/>
        <end position="102"/>
    </location>
</feature>
<gene>
    <name evidence="2" type="ORF">SLEP1_g24718</name>
</gene>
<dbReference type="Gene3D" id="3.30.420.10">
    <property type="entry name" value="Ribonuclease H-like superfamily/Ribonuclease H"/>
    <property type="match status" value="1"/>
</dbReference>
<dbReference type="AlphaFoldDB" id="A0AAV5JGG2"/>
<reference evidence="2 3" key="1">
    <citation type="journal article" date="2021" name="Commun. Biol.">
        <title>The genome of Shorea leprosula (Dipterocarpaceae) highlights the ecological relevance of drought in aseasonal tropical rainforests.</title>
        <authorList>
            <person name="Ng K.K.S."/>
            <person name="Kobayashi M.J."/>
            <person name="Fawcett J.A."/>
            <person name="Hatakeyama M."/>
            <person name="Paape T."/>
            <person name="Ng C.H."/>
            <person name="Ang C.C."/>
            <person name="Tnah L.H."/>
            <person name="Lee C.T."/>
            <person name="Nishiyama T."/>
            <person name="Sese J."/>
            <person name="O'Brien M.J."/>
            <person name="Copetti D."/>
            <person name="Mohd Noor M.I."/>
            <person name="Ong R.C."/>
            <person name="Putra M."/>
            <person name="Sireger I.Z."/>
            <person name="Indrioko S."/>
            <person name="Kosugi Y."/>
            <person name="Izuno A."/>
            <person name="Isagi Y."/>
            <person name="Lee S.L."/>
            <person name="Shimizu K.K."/>
        </authorList>
    </citation>
    <scope>NUCLEOTIDE SEQUENCE [LARGE SCALE GENOMIC DNA]</scope>
    <source>
        <strain evidence="2">214</strain>
    </source>
</reference>
<dbReference type="GO" id="GO:0003676">
    <property type="term" value="F:nucleic acid binding"/>
    <property type="evidence" value="ECO:0007669"/>
    <property type="project" value="InterPro"/>
</dbReference>
<accession>A0AAV5JGG2</accession>
<dbReference type="PANTHER" id="PTHR33240">
    <property type="entry name" value="OS08G0508500 PROTEIN"/>
    <property type="match status" value="1"/>
</dbReference>
<comment type="caution">
    <text evidence="2">The sequence shown here is derived from an EMBL/GenBank/DDBJ whole genome shotgun (WGS) entry which is preliminary data.</text>
</comment>
<evidence type="ECO:0000313" key="2">
    <source>
        <dbReference type="EMBL" id="GKV13734.1"/>
    </source>
</evidence>
<evidence type="ECO:0000256" key="1">
    <source>
        <dbReference type="SAM" id="MobiDB-lite"/>
    </source>
</evidence>
<dbReference type="EMBL" id="BPVZ01000039">
    <property type="protein sequence ID" value="GKV13734.1"/>
    <property type="molecule type" value="Genomic_DNA"/>
</dbReference>
<proteinExistence type="predicted"/>
<name>A0AAV5JGG2_9ROSI</name>
<dbReference type="Gene3D" id="2.40.70.10">
    <property type="entry name" value="Acid Proteases"/>
    <property type="match status" value="1"/>
</dbReference>
<dbReference type="InterPro" id="IPR012337">
    <property type="entry name" value="RNaseH-like_sf"/>
</dbReference>
<dbReference type="InterPro" id="IPR036397">
    <property type="entry name" value="RNaseH_sf"/>
</dbReference>
<dbReference type="InterPro" id="IPR021109">
    <property type="entry name" value="Peptidase_aspartic_dom_sf"/>
</dbReference>
<feature type="region of interest" description="Disordered" evidence="1">
    <location>
        <begin position="80"/>
        <end position="102"/>
    </location>
</feature>
<organism evidence="2 3">
    <name type="scientific">Rubroshorea leprosula</name>
    <dbReference type="NCBI Taxonomy" id="152421"/>
    <lineage>
        <taxon>Eukaryota</taxon>
        <taxon>Viridiplantae</taxon>
        <taxon>Streptophyta</taxon>
        <taxon>Embryophyta</taxon>
        <taxon>Tracheophyta</taxon>
        <taxon>Spermatophyta</taxon>
        <taxon>Magnoliopsida</taxon>
        <taxon>eudicotyledons</taxon>
        <taxon>Gunneridae</taxon>
        <taxon>Pentapetalae</taxon>
        <taxon>rosids</taxon>
        <taxon>malvids</taxon>
        <taxon>Malvales</taxon>
        <taxon>Dipterocarpaceae</taxon>
        <taxon>Rubroshorea</taxon>
    </lineage>
</organism>
<protein>
    <submittedName>
        <fullName evidence="2">Uncharacterized protein</fullName>
    </submittedName>
</protein>
<sequence>MSDLDSGPHDRLALVLAKKKSPAHSKGENEPIIPPPLSPILGEHSFVNPTFNKDSESGDDVAQSSDSLMKAVSEQISIMRRTQLKSESRAQQRSQERPRETSEAFLARFQKAKLKCRVALPKQEFVKLAQNGLDIELRKKFEGMEFCDFFELSYKDKIDKGILRFLDKAKETMEVDADPFPSMYVGVNAVDLRSIARDRNQPYHRRRLVVDDLRWVIEEARAQVGLKAKFDVSDKVKNSSDVICFGEFSVNLSCLVITLPLVFQAREQSEFVVCHQTDLTKEKEVIEIPTKEDGGMDSADKIIFEKPEERMARHIRPLYIHAHLDGMPINRVLVDNGAAVNVLPTCILHKIGKFLGDLMEIEVTISDFTGGINRLRGILPVELTIGNKTLMCAFFVVDTTATYNALLGRGWIHSNWCVPSTLHQKLIFWNGGRTEVMTADDNPFVANTNVVEARYCDEDIGTCRFFWMDRYGRPSGVTACTRSAMDKQTVKEVLMNYFGLQQLSEVVYEGEEEDLKDQITLEELDLALAKLDDLKIEVQDPLEEVNLEWQAENLCRLQKSESSNTKDEYPMPIADLLVDGAARHRIVLFMDDAIKYILSRPLLRDKIGKWVLALSEFYLKYMPQKAVKGQVLADFLADHPRLEVEAVRKKLDFNCTNNQAEYEALIIGLEVLVELKVPMIEIIVQLLEEFDDVILRHVTRDLNTEANEMAQIAPGLKISEGVMSRIVVVEKQILSSIHMRDMDSFGHRSLKDCISYAKGCKAYQIHGPPQKVPTSKLHPIIKPWPFRGWAIVLYL</sequence>